<feature type="domain" description="Mitochondrial transcription rescue factor 1 C-terminal" evidence="3">
    <location>
        <begin position="96"/>
        <end position="178"/>
    </location>
</feature>
<organism evidence="4 5">
    <name type="scientific">Cyphomyrmex costatus</name>
    <dbReference type="NCBI Taxonomy" id="456900"/>
    <lineage>
        <taxon>Eukaryota</taxon>
        <taxon>Metazoa</taxon>
        <taxon>Ecdysozoa</taxon>
        <taxon>Arthropoda</taxon>
        <taxon>Hexapoda</taxon>
        <taxon>Insecta</taxon>
        <taxon>Pterygota</taxon>
        <taxon>Neoptera</taxon>
        <taxon>Endopterygota</taxon>
        <taxon>Hymenoptera</taxon>
        <taxon>Apocrita</taxon>
        <taxon>Aculeata</taxon>
        <taxon>Formicoidea</taxon>
        <taxon>Formicidae</taxon>
        <taxon>Myrmicinae</taxon>
        <taxon>Cyphomyrmex</taxon>
    </lineage>
</organism>
<sequence length="196" mass="22221">MLSKVTVNIIRRSICYSTRTLCRLRDPLQSNLLLCSDDAKQTSVQNHCHLYIAKRFKSKKKTVNIKKDKNEDSDEEEDKDDEEEAPVGSKVIKIRAASIRLDAISKAGFGMARNKIEEAFYASKIRINGNKVLKKSKEMKIGDEIDLILHQSVDNPGLLVVNRIMVLSMDPVNDGIQIKLSIEKNLLIEDYGDPYL</sequence>
<reference evidence="4 5" key="1">
    <citation type="submission" date="2016-03" db="EMBL/GenBank/DDBJ databases">
        <title>Cyphomyrmex costatus WGS genome.</title>
        <authorList>
            <person name="Nygaard S."/>
            <person name="Hu H."/>
            <person name="Boomsma J."/>
            <person name="Zhang G."/>
        </authorList>
    </citation>
    <scope>NUCLEOTIDE SEQUENCE [LARGE SCALE GENOMIC DNA]</scope>
    <source>
        <strain evidence="4">MS0001</strain>
        <tissue evidence="4">Whole body</tissue>
    </source>
</reference>
<dbReference type="Proteomes" id="UP000078542">
    <property type="component" value="Unassembled WGS sequence"/>
</dbReference>
<accession>A0A195CVW1</accession>
<proteinExistence type="predicted"/>
<dbReference type="PROSITE" id="PS50889">
    <property type="entry name" value="S4"/>
    <property type="match status" value="1"/>
</dbReference>
<dbReference type="OrthoDB" id="4150at2759"/>
<feature type="region of interest" description="Disordered" evidence="2">
    <location>
        <begin position="63"/>
        <end position="85"/>
    </location>
</feature>
<dbReference type="GO" id="GO:0003723">
    <property type="term" value="F:RNA binding"/>
    <property type="evidence" value="ECO:0007669"/>
    <property type="project" value="UniProtKB-KW"/>
</dbReference>
<gene>
    <name evidence="4" type="ORF">ALC62_04200</name>
</gene>
<dbReference type="EMBL" id="KQ977220">
    <property type="protein sequence ID" value="KYN04816.1"/>
    <property type="molecule type" value="Genomic_DNA"/>
</dbReference>
<dbReference type="PANTHER" id="PTHR13633">
    <property type="entry name" value="MITOCHONDRIAL TRANSCRIPTION RESCUE FACTOR 1"/>
    <property type="match status" value="1"/>
</dbReference>
<dbReference type="GO" id="GO:1903108">
    <property type="term" value="P:regulation of mitochondrial transcription"/>
    <property type="evidence" value="ECO:0007669"/>
    <property type="project" value="TreeGrafter"/>
</dbReference>
<dbReference type="KEGG" id="ccoa:108772220"/>
<evidence type="ECO:0000313" key="5">
    <source>
        <dbReference type="Proteomes" id="UP000078542"/>
    </source>
</evidence>
<dbReference type="InterPro" id="IPR057896">
    <property type="entry name" value="MTRES1_C"/>
</dbReference>
<keyword evidence="1" id="KW-0694">RNA-binding</keyword>
<name>A0A195CVW1_9HYME</name>
<dbReference type="PANTHER" id="PTHR13633:SF3">
    <property type="entry name" value="MITOCHONDRIAL TRANSCRIPTION RESCUE FACTOR 1"/>
    <property type="match status" value="1"/>
</dbReference>
<evidence type="ECO:0000256" key="2">
    <source>
        <dbReference type="SAM" id="MobiDB-lite"/>
    </source>
</evidence>
<dbReference type="InterPro" id="IPR036986">
    <property type="entry name" value="S4_RNA-bd_sf"/>
</dbReference>
<protein>
    <recommendedName>
        <fullName evidence="3">Mitochondrial transcription rescue factor 1 C-terminal domain-containing protein</fullName>
    </recommendedName>
</protein>
<evidence type="ECO:0000313" key="4">
    <source>
        <dbReference type="EMBL" id="KYN04816.1"/>
    </source>
</evidence>
<dbReference type="GO" id="GO:0005739">
    <property type="term" value="C:mitochondrion"/>
    <property type="evidence" value="ECO:0007669"/>
    <property type="project" value="TreeGrafter"/>
</dbReference>
<dbReference type="Gene3D" id="3.10.290.10">
    <property type="entry name" value="RNA-binding S4 domain"/>
    <property type="match status" value="1"/>
</dbReference>
<feature type="compositionally biased region" description="Acidic residues" evidence="2">
    <location>
        <begin position="71"/>
        <end position="85"/>
    </location>
</feature>
<dbReference type="STRING" id="456900.A0A195CVW1"/>
<keyword evidence="5" id="KW-1185">Reference proteome</keyword>
<dbReference type="SUPFAM" id="SSF55174">
    <property type="entry name" value="Alpha-L RNA-binding motif"/>
    <property type="match status" value="1"/>
</dbReference>
<evidence type="ECO:0000259" key="3">
    <source>
        <dbReference type="Pfam" id="PF25818"/>
    </source>
</evidence>
<evidence type="ECO:0000256" key="1">
    <source>
        <dbReference type="PROSITE-ProRule" id="PRU00182"/>
    </source>
</evidence>
<dbReference type="Pfam" id="PF25818">
    <property type="entry name" value="MTRES1_C"/>
    <property type="match status" value="1"/>
</dbReference>
<dbReference type="AlphaFoldDB" id="A0A195CVW1"/>